<dbReference type="Pfam" id="PF14223">
    <property type="entry name" value="Retrotran_gag_2"/>
    <property type="match status" value="1"/>
</dbReference>
<dbReference type="PANTHER" id="PTHR47481">
    <property type="match status" value="1"/>
</dbReference>
<feature type="compositionally biased region" description="Basic and acidic residues" evidence="1">
    <location>
        <begin position="218"/>
        <end position="227"/>
    </location>
</feature>
<dbReference type="PANTHER" id="PTHR47481:SF31">
    <property type="entry name" value="OS01G0873500 PROTEIN"/>
    <property type="match status" value="1"/>
</dbReference>
<dbReference type="Proteomes" id="UP001177670">
    <property type="component" value="Unassembled WGS sequence"/>
</dbReference>
<proteinExistence type="predicted"/>
<evidence type="ECO:0000313" key="3">
    <source>
        <dbReference type="Proteomes" id="UP001177670"/>
    </source>
</evidence>
<reference evidence="2" key="1">
    <citation type="submission" date="2021-10" db="EMBL/GenBank/DDBJ databases">
        <title>Melipona bicolor Genome sequencing and assembly.</title>
        <authorList>
            <person name="Araujo N.S."/>
            <person name="Arias M.C."/>
        </authorList>
    </citation>
    <scope>NUCLEOTIDE SEQUENCE</scope>
    <source>
        <strain evidence="2">USP_2M_L1-L4_2017</strain>
        <tissue evidence="2">Whole body</tissue>
    </source>
</reference>
<protein>
    <recommendedName>
        <fullName evidence="4">DUF4219 domain-containing protein</fullName>
    </recommendedName>
</protein>
<name>A0AA40KHU1_9HYME</name>
<evidence type="ECO:0008006" key="4">
    <source>
        <dbReference type="Google" id="ProtNLM"/>
    </source>
</evidence>
<comment type="caution">
    <text evidence="2">The sequence shown here is derived from an EMBL/GenBank/DDBJ whole genome shotgun (WGS) entry which is preliminary data.</text>
</comment>
<feature type="region of interest" description="Disordered" evidence="1">
    <location>
        <begin position="209"/>
        <end position="251"/>
    </location>
</feature>
<accession>A0AA40KHU1</accession>
<keyword evidence="3" id="KW-1185">Reference proteome</keyword>
<evidence type="ECO:0000313" key="2">
    <source>
        <dbReference type="EMBL" id="KAK1120881.1"/>
    </source>
</evidence>
<organism evidence="2 3">
    <name type="scientific">Melipona bicolor</name>
    <dbReference type="NCBI Taxonomy" id="60889"/>
    <lineage>
        <taxon>Eukaryota</taxon>
        <taxon>Metazoa</taxon>
        <taxon>Ecdysozoa</taxon>
        <taxon>Arthropoda</taxon>
        <taxon>Hexapoda</taxon>
        <taxon>Insecta</taxon>
        <taxon>Pterygota</taxon>
        <taxon>Neoptera</taxon>
        <taxon>Endopterygota</taxon>
        <taxon>Hymenoptera</taxon>
        <taxon>Apocrita</taxon>
        <taxon>Aculeata</taxon>
        <taxon>Apoidea</taxon>
        <taxon>Anthophila</taxon>
        <taxon>Apidae</taxon>
        <taxon>Melipona</taxon>
    </lineage>
</organism>
<dbReference type="EMBL" id="JAHYIQ010000029">
    <property type="protein sequence ID" value="KAK1120881.1"/>
    <property type="molecule type" value="Genomic_DNA"/>
</dbReference>
<dbReference type="AlphaFoldDB" id="A0AA40KHU1"/>
<evidence type="ECO:0000256" key="1">
    <source>
        <dbReference type="SAM" id="MobiDB-lite"/>
    </source>
</evidence>
<feature type="compositionally biased region" description="Basic and acidic residues" evidence="1">
    <location>
        <begin position="242"/>
        <end position="251"/>
    </location>
</feature>
<sequence length="251" mass="29528">MNYVSIQDSNKLDNTNYESWKTEMRSLLRINDLWDYVNGTEIRNEENHVTWREKDEKALDLIILNIKKSQYIHIKNAETSRQAWESLENLYESQAPMRQYTLLAQLFRKRKGTESMAEYIENYANVIERMETAGVVLPTNVYILMLLLSLPADYESFCVAIQSRDRLPTYEELILKLLEEEARRLSNHRKTIDVTQAEQNLAKEQAMISNTGNQQNKRPADEHKYGTDKCQTCGRTLKKKDSKREKIPRTE</sequence>
<gene>
    <name evidence="2" type="ORF">K0M31_020489</name>
</gene>